<dbReference type="InterPro" id="IPR001261">
    <property type="entry name" value="ArgE/DapE_CS"/>
</dbReference>
<comment type="caution">
    <text evidence="13">The sequence shown here is derived from an EMBL/GenBank/DDBJ whole genome shotgun (WGS) entry which is preliminary data.</text>
</comment>
<dbReference type="NCBIfam" id="TIGR01882">
    <property type="entry name" value="peptidase-T"/>
    <property type="match status" value="1"/>
</dbReference>
<gene>
    <name evidence="13" type="primary">pepT</name>
    <name evidence="13" type="ORF">K8V01_05440</name>
</gene>
<keyword evidence="6 13" id="KW-0378">Hydrolase</keyword>
<keyword evidence="5 11" id="KW-0479">Metal-binding</keyword>
<dbReference type="CDD" id="cd03892">
    <property type="entry name" value="M20_peptT"/>
    <property type="match status" value="1"/>
</dbReference>
<reference evidence="13" key="1">
    <citation type="journal article" date="2021" name="PeerJ">
        <title>Extensive microbial diversity within the chicken gut microbiome revealed by metagenomics and culture.</title>
        <authorList>
            <person name="Gilroy R."/>
            <person name="Ravi A."/>
            <person name="Getino M."/>
            <person name="Pursley I."/>
            <person name="Horton D.L."/>
            <person name="Alikhan N.F."/>
            <person name="Baker D."/>
            <person name="Gharbi K."/>
            <person name="Hall N."/>
            <person name="Watson M."/>
            <person name="Adriaenssens E.M."/>
            <person name="Foster-Nyarko E."/>
            <person name="Jarju S."/>
            <person name="Secka A."/>
            <person name="Antonio M."/>
            <person name="Oren A."/>
            <person name="Chaudhuri R.R."/>
            <person name="La Ragione R."/>
            <person name="Hildebrand F."/>
            <person name="Pallen M.J."/>
        </authorList>
    </citation>
    <scope>NUCLEOTIDE SEQUENCE</scope>
    <source>
        <strain evidence="13">CHK179-5677</strain>
    </source>
</reference>
<dbReference type="GO" id="GO:0006518">
    <property type="term" value="P:peptide metabolic process"/>
    <property type="evidence" value="ECO:0007669"/>
    <property type="project" value="InterPro"/>
</dbReference>
<dbReference type="EC" id="3.4.11.4" evidence="9"/>
<feature type="binding site" evidence="11">
    <location>
        <position position="197"/>
    </location>
    <ligand>
        <name>Zn(2+)</name>
        <dbReference type="ChEBI" id="CHEBI:29105"/>
        <label>1</label>
    </ligand>
</feature>
<organism evidence="13 14">
    <name type="scientific">Pseudoflavonifractor capillosus</name>
    <dbReference type="NCBI Taxonomy" id="106588"/>
    <lineage>
        <taxon>Bacteria</taxon>
        <taxon>Bacillati</taxon>
        <taxon>Bacillota</taxon>
        <taxon>Clostridia</taxon>
        <taxon>Eubacteriales</taxon>
        <taxon>Oscillospiraceae</taxon>
        <taxon>Pseudoflavonifractor</taxon>
    </lineage>
</organism>
<feature type="domain" description="Peptidase M20 dimerisation" evidence="12">
    <location>
        <begin position="206"/>
        <end position="309"/>
    </location>
</feature>
<feature type="binding site" evidence="11">
    <location>
        <position position="78"/>
    </location>
    <ligand>
        <name>Zn(2+)</name>
        <dbReference type="ChEBI" id="CHEBI:29105"/>
        <label>1</label>
    </ligand>
</feature>
<dbReference type="PANTHER" id="PTHR42994:SF1">
    <property type="entry name" value="PEPTIDASE T"/>
    <property type="match status" value="1"/>
</dbReference>
<dbReference type="GO" id="GO:0008270">
    <property type="term" value="F:zinc ion binding"/>
    <property type="evidence" value="ECO:0007669"/>
    <property type="project" value="InterPro"/>
</dbReference>
<dbReference type="NCBIfam" id="NF003976">
    <property type="entry name" value="PRK05469.1"/>
    <property type="match status" value="1"/>
</dbReference>
<comment type="similarity">
    <text evidence="2">Belongs to the peptidase M20B family.</text>
</comment>
<dbReference type="PIRSF" id="PIRSF037215">
    <property type="entry name" value="Peptidase_M20B"/>
    <property type="match status" value="1"/>
</dbReference>
<dbReference type="Gene3D" id="3.40.630.10">
    <property type="entry name" value="Zn peptidases"/>
    <property type="match status" value="1"/>
</dbReference>
<dbReference type="GO" id="GO:0008237">
    <property type="term" value="F:metallopeptidase activity"/>
    <property type="evidence" value="ECO:0007669"/>
    <property type="project" value="UniProtKB-KW"/>
</dbReference>
<dbReference type="SUPFAM" id="SSF55031">
    <property type="entry name" value="Bacterial exopeptidase dimerisation domain"/>
    <property type="match status" value="1"/>
</dbReference>
<dbReference type="GO" id="GO:0045148">
    <property type="term" value="F:tripeptide aminopeptidase activity"/>
    <property type="evidence" value="ECO:0007669"/>
    <property type="project" value="UniProtKB-UniRule"/>
</dbReference>
<comment type="catalytic activity">
    <reaction evidence="1">
        <text>Release of the N-terminal residue from a tripeptide.</text>
        <dbReference type="EC" id="3.4.11.4"/>
    </reaction>
</comment>
<evidence type="ECO:0000256" key="9">
    <source>
        <dbReference type="NCBIfam" id="TIGR01882"/>
    </source>
</evidence>
<evidence type="ECO:0000313" key="14">
    <source>
        <dbReference type="Proteomes" id="UP000760668"/>
    </source>
</evidence>
<evidence type="ECO:0000256" key="8">
    <source>
        <dbReference type="ARBA" id="ARBA00023049"/>
    </source>
</evidence>
<dbReference type="Pfam" id="PF01546">
    <property type="entry name" value="Peptidase_M20"/>
    <property type="match status" value="1"/>
</dbReference>
<comment type="cofactor">
    <cofactor evidence="11">
        <name>Zn(2+)</name>
        <dbReference type="ChEBI" id="CHEBI:29105"/>
    </cofactor>
    <text evidence="11">Binds 2 Zn(2+) ions per subunit.</text>
</comment>
<dbReference type="RefSeq" id="WP_295370162.1">
    <property type="nucleotide sequence ID" value="NZ_DYUC01000050.1"/>
</dbReference>
<dbReference type="InterPro" id="IPR011650">
    <property type="entry name" value="Peptidase_M20_dimer"/>
</dbReference>
<evidence type="ECO:0000256" key="2">
    <source>
        <dbReference type="ARBA" id="ARBA00009692"/>
    </source>
</evidence>
<evidence type="ECO:0000256" key="11">
    <source>
        <dbReference type="PIRSR" id="PIRSR037215-2"/>
    </source>
</evidence>
<dbReference type="InterPro" id="IPR002933">
    <property type="entry name" value="Peptidase_M20"/>
</dbReference>
<dbReference type="InterPro" id="IPR036264">
    <property type="entry name" value="Bact_exopeptidase_dim_dom"/>
</dbReference>
<evidence type="ECO:0000256" key="1">
    <source>
        <dbReference type="ARBA" id="ARBA00000870"/>
    </source>
</evidence>
<evidence type="ECO:0000256" key="4">
    <source>
        <dbReference type="ARBA" id="ARBA00022670"/>
    </source>
</evidence>
<dbReference type="PROSITE" id="PS00758">
    <property type="entry name" value="ARGE_DAPE_CPG2_1"/>
    <property type="match status" value="1"/>
</dbReference>
<feature type="binding site" evidence="11">
    <location>
        <position position="140"/>
    </location>
    <ligand>
        <name>Zn(2+)</name>
        <dbReference type="ChEBI" id="CHEBI:29105"/>
        <label>2</label>
    </ligand>
</feature>
<keyword evidence="8" id="KW-0482">Metalloprotease</keyword>
<proteinExistence type="inferred from homology"/>
<dbReference type="AlphaFoldDB" id="A0A921SS07"/>
<keyword evidence="4" id="KW-0645">Protease</keyword>
<dbReference type="Gene3D" id="3.30.70.360">
    <property type="match status" value="1"/>
</dbReference>
<dbReference type="NCBIfam" id="NF009920">
    <property type="entry name" value="PRK13381.1"/>
    <property type="match status" value="1"/>
</dbReference>
<dbReference type="PROSITE" id="PS00759">
    <property type="entry name" value="ARGE_DAPE_CPG2_2"/>
    <property type="match status" value="1"/>
</dbReference>
<evidence type="ECO:0000256" key="3">
    <source>
        <dbReference type="ARBA" id="ARBA00022438"/>
    </source>
</evidence>
<feature type="binding site" evidence="11">
    <location>
        <position position="379"/>
    </location>
    <ligand>
        <name>Zn(2+)</name>
        <dbReference type="ChEBI" id="CHEBI:29105"/>
        <label>2</label>
    </ligand>
</feature>
<keyword evidence="7 11" id="KW-0862">Zinc</keyword>
<dbReference type="Proteomes" id="UP000760668">
    <property type="component" value="Unassembled WGS sequence"/>
</dbReference>
<dbReference type="EMBL" id="DYUC01000050">
    <property type="protein sequence ID" value="HJG86450.1"/>
    <property type="molecule type" value="Genomic_DNA"/>
</dbReference>
<name>A0A921SS07_9FIRM</name>
<feature type="binding site" evidence="11">
    <location>
        <position position="140"/>
    </location>
    <ligand>
        <name>Zn(2+)</name>
        <dbReference type="ChEBI" id="CHEBI:29105"/>
        <label>1</label>
    </ligand>
</feature>
<dbReference type="InterPro" id="IPR010161">
    <property type="entry name" value="Peptidase_M20B"/>
</dbReference>
<reference evidence="13" key="2">
    <citation type="submission" date="2021-09" db="EMBL/GenBank/DDBJ databases">
        <authorList>
            <person name="Gilroy R."/>
        </authorList>
    </citation>
    <scope>NUCLEOTIDE SEQUENCE</scope>
    <source>
        <strain evidence="13">CHK179-5677</strain>
    </source>
</reference>
<evidence type="ECO:0000256" key="5">
    <source>
        <dbReference type="ARBA" id="ARBA00022723"/>
    </source>
</evidence>
<evidence type="ECO:0000313" key="13">
    <source>
        <dbReference type="EMBL" id="HJG86450.1"/>
    </source>
</evidence>
<dbReference type="GO" id="GO:0006508">
    <property type="term" value="P:proteolysis"/>
    <property type="evidence" value="ECO:0007669"/>
    <property type="project" value="UniProtKB-UniRule"/>
</dbReference>
<feature type="active site" description="Proton acceptor" evidence="10">
    <location>
        <position position="174"/>
    </location>
</feature>
<dbReference type="Pfam" id="PF07687">
    <property type="entry name" value="M20_dimer"/>
    <property type="match status" value="1"/>
</dbReference>
<feature type="binding site" evidence="11">
    <location>
        <position position="175"/>
    </location>
    <ligand>
        <name>Zn(2+)</name>
        <dbReference type="ChEBI" id="CHEBI:29105"/>
        <label>2</label>
    </ligand>
</feature>
<dbReference type="SUPFAM" id="SSF53187">
    <property type="entry name" value="Zn-dependent exopeptidases"/>
    <property type="match status" value="1"/>
</dbReference>
<keyword evidence="3 13" id="KW-0031">Aminopeptidase</keyword>
<accession>A0A921SS07</accession>
<evidence type="ECO:0000259" key="12">
    <source>
        <dbReference type="Pfam" id="PF07687"/>
    </source>
</evidence>
<sequence length="405" mass="44265">MSAAERFLRYVAYDTQSDENSTAVPSTEKQKILGAALAAELSQMGLQSAHMDDHGYVYAWLPATPGCEGVPCVGLIAHMDTSPDASGAGVKPRIVEYQGGDIVLNEEQGIVMREADFESLARYKGQRLIVTDGTTLLGADDKAGVAEILTAVEYLAAHPEVKHGRIAVGITPDEEVGHGADHFDVEGFGAAVAYTVDGGELGEIEYENFNAANAGVYFHGVNIHPGSAKNKMRNALLMAIEFMNMMPPAETPAHTEGYEGFYHLNAMKGDETEAELHFIIRDHDREKFEERKQYLGRVAAYLEGKYGKGTVELYMKDSYYNMKEQIEPHMYLILRARAAMEKAGVTPQVVPIRGGTDGARLSYMGLPCPNLSTGGVNFHGVHEYIPVESLEKMVEVLINLVTVEE</sequence>
<protein>
    <recommendedName>
        <fullName evidence="9">Peptidase T</fullName>
        <ecNumber evidence="9">3.4.11.4</ecNumber>
    </recommendedName>
</protein>
<evidence type="ECO:0000256" key="6">
    <source>
        <dbReference type="ARBA" id="ARBA00022801"/>
    </source>
</evidence>
<evidence type="ECO:0000256" key="10">
    <source>
        <dbReference type="PIRSR" id="PIRSR037215-1"/>
    </source>
</evidence>
<feature type="active site" evidence="10">
    <location>
        <position position="80"/>
    </location>
</feature>
<dbReference type="PANTHER" id="PTHR42994">
    <property type="entry name" value="PEPTIDASE T"/>
    <property type="match status" value="1"/>
</dbReference>
<evidence type="ECO:0000256" key="7">
    <source>
        <dbReference type="ARBA" id="ARBA00022833"/>
    </source>
</evidence>